<dbReference type="InterPro" id="IPR011989">
    <property type="entry name" value="ARM-like"/>
</dbReference>
<sequence>MKKRAYRILAGCLMCLSPIGMGALSCNPELVTAQDSATAASSVATLVESLDSDDPAERWKVARELGRLGPAAQDALPSLLSATNDNESSVRKHAIVALGRIGDGSPDVIEGLIKAVGDPDSGNRIAAANSLRELVDDPEVLVPIAVSIMEKEHPLFASRLVETIVMRGERAVPFLNAALKNDRAAYWACIAIEEIGESAAPTVPALVELLKGDPEDDVKVQAILALAKIGPAAKVAQPQIMAALENTSNQSIQTAAAFAAGALGFVDATANLESSRDSDEPLLSLVSYWALAKLHPGDAARLKAAVDQLVSSLSSDDASLRLAAAKGLQSLPVDPEVLGPKLIEVLNDSDPVVAHNLVDALASLGEPAAEKAANALSNEEMRELAVAVLEELGDQAKPAMPSIVSALATAEGEFRNQLQTVVGQIGPDAASATDELIRSLDDGEESIRIGALFALGNIGPCAAAAAAKVVSVMEETDEPFEKLLAAWTISKISPSDEAMAAKVVPVLIEGLRFPDGRVQAEAITALGSLGSAASAAADELTSLANNESAPDELRELAKQAASAVK</sequence>
<accession>A0A7W5H7B5</accession>
<dbReference type="EMBL" id="JACHXU010000024">
    <property type="protein sequence ID" value="MBB3209467.1"/>
    <property type="molecule type" value="Genomic_DNA"/>
</dbReference>
<dbReference type="Pfam" id="PF13646">
    <property type="entry name" value="HEAT_2"/>
    <property type="match status" value="3"/>
</dbReference>
<dbReference type="SMART" id="SM00567">
    <property type="entry name" value="EZ_HEAT"/>
    <property type="match status" value="9"/>
</dbReference>
<feature type="signal peptide" evidence="2">
    <location>
        <begin position="1"/>
        <end position="22"/>
    </location>
</feature>
<evidence type="ECO:0000256" key="1">
    <source>
        <dbReference type="SAM" id="MobiDB-lite"/>
    </source>
</evidence>
<gene>
    <name evidence="3" type="ORF">FHS27_005307</name>
</gene>
<dbReference type="InterPro" id="IPR004155">
    <property type="entry name" value="PBS_lyase_HEAT"/>
</dbReference>
<dbReference type="PANTHER" id="PTHR12697:SF5">
    <property type="entry name" value="DEOXYHYPUSINE HYDROXYLASE"/>
    <property type="match status" value="1"/>
</dbReference>
<dbReference type="SUPFAM" id="SSF48371">
    <property type="entry name" value="ARM repeat"/>
    <property type="match status" value="1"/>
</dbReference>
<name>A0A7W5H7B5_9BACT</name>
<dbReference type="PROSITE" id="PS51257">
    <property type="entry name" value="PROKAR_LIPOPROTEIN"/>
    <property type="match status" value="1"/>
</dbReference>
<proteinExistence type="predicted"/>
<comment type="caution">
    <text evidence="3">The sequence shown here is derived from an EMBL/GenBank/DDBJ whole genome shotgun (WGS) entry which is preliminary data.</text>
</comment>
<feature type="region of interest" description="Disordered" evidence="1">
    <location>
        <begin position="543"/>
        <end position="565"/>
    </location>
</feature>
<keyword evidence="2" id="KW-0732">Signal</keyword>
<dbReference type="InterPro" id="IPR016024">
    <property type="entry name" value="ARM-type_fold"/>
</dbReference>
<reference evidence="3 4" key="1">
    <citation type="submission" date="2020-08" db="EMBL/GenBank/DDBJ databases">
        <title>Genomic Encyclopedia of Type Strains, Phase III (KMG-III): the genomes of soil and plant-associated and newly described type strains.</title>
        <authorList>
            <person name="Whitman W."/>
        </authorList>
    </citation>
    <scope>NUCLEOTIDE SEQUENCE [LARGE SCALE GENOMIC DNA]</scope>
    <source>
        <strain evidence="3 4">CECT 8075</strain>
    </source>
</reference>
<dbReference type="AlphaFoldDB" id="A0A7W5H7B5"/>
<evidence type="ECO:0000313" key="4">
    <source>
        <dbReference type="Proteomes" id="UP000536179"/>
    </source>
</evidence>
<dbReference type="PANTHER" id="PTHR12697">
    <property type="entry name" value="PBS LYASE HEAT-LIKE PROTEIN"/>
    <property type="match status" value="1"/>
</dbReference>
<dbReference type="Proteomes" id="UP000536179">
    <property type="component" value="Unassembled WGS sequence"/>
</dbReference>
<evidence type="ECO:0000313" key="3">
    <source>
        <dbReference type="EMBL" id="MBB3209467.1"/>
    </source>
</evidence>
<dbReference type="Gene3D" id="1.25.10.10">
    <property type="entry name" value="Leucine-rich Repeat Variant"/>
    <property type="match status" value="4"/>
</dbReference>
<protein>
    <submittedName>
        <fullName evidence="3">HEAT repeat protein</fullName>
    </submittedName>
</protein>
<organism evidence="3 4">
    <name type="scientific">Aporhodopirellula rubra</name>
    <dbReference type="NCBI Taxonomy" id="980271"/>
    <lineage>
        <taxon>Bacteria</taxon>
        <taxon>Pseudomonadati</taxon>
        <taxon>Planctomycetota</taxon>
        <taxon>Planctomycetia</taxon>
        <taxon>Pirellulales</taxon>
        <taxon>Pirellulaceae</taxon>
        <taxon>Aporhodopirellula</taxon>
    </lineage>
</organism>
<keyword evidence="4" id="KW-1185">Reference proteome</keyword>
<dbReference type="GO" id="GO:0016491">
    <property type="term" value="F:oxidoreductase activity"/>
    <property type="evidence" value="ECO:0007669"/>
    <property type="project" value="TreeGrafter"/>
</dbReference>
<evidence type="ECO:0000256" key="2">
    <source>
        <dbReference type="SAM" id="SignalP"/>
    </source>
</evidence>
<feature type="chain" id="PRO_5031462920" evidence="2">
    <location>
        <begin position="23"/>
        <end position="565"/>
    </location>
</feature>